<proteinExistence type="predicted"/>
<evidence type="ECO:0000313" key="2">
    <source>
        <dbReference type="EMBL" id="SFT62746.1"/>
    </source>
</evidence>
<evidence type="ECO:0008006" key="4">
    <source>
        <dbReference type="Google" id="ProtNLM"/>
    </source>
</evidence>
<organism evidence="2 3">
    <name type="scientific">Pseudovibrio denitrificans</name>
    <dbReference type="NCBI Taxonomy" id="258256"/>
    <lineage>
        <taxon>Bacteria</taxon>
        <taxon>Pseudomonadati</taxon>
        <taxon>Pseudomonadota</taxon>
        <taxon>Alphaproteobacteria</taxon>
        <taxon>Hyphomicrobiales</taxon>
        <taxon>Stappiaceae</taxon>
        <taxon>Pseudovibrio</taxon>
    </lineage>
</organism>
<feature type="chain" id="PRO_5010304285" description="Outer membrane protein beta-barrel domain-containing protein" evidence="1">
    <location>
        <begin position="21"/>
        <end position="301"/>
    </location>
</feature>
<accession>A0A1I6ZJB4</accession>
<dbReference type="Proteomes" id="UP000183371">
    <property type="component" value="Unassembled WGS sequence"/>
</dbReference>
<keyword evidence="1" id="KW-0732">Signal</keyword>
<feature type="signal peptide" evidence="1">
    <location>
        <begin position="1"/>
        <end position="20"/>
    </location>
</feature>
<keyword evidence="3" id="KW-1185">Reference proteome</keyword>
<sequence>MRHLYLVALPLALAAHPLSAQEAAPQTSAPTELQAGGFVGVNVGRTYLEADQVDTKDHQPETLGFYGSYAIPFFQHFSLQVDGDIEFYQFDAKDGDNTLRDGLGAVHFSYKDPQQGLFGVFAGGGATVDGGDDDSNKTFQFIGLEGQYYIQDITLFSQAGFLDGDDDQYETIDNGLFARGGASYYFTPNTKLTGSLSYVNGDRYNRPNPGDARDGEVNIFSWGAEFKQNFTALPVGLSASYNGHDFQIKGDESDEPVVHEFRFGAFFQFGTSTLQENDRTAAGSDLPELKRWISLSTNEVD</sequence>
<dbReference type="EMBL" id="FPBD01000002">
    <property type="protein sequence ID" value="SFT62746.1"/>
    <property type="molecule type" value="Genomic_DNA"/>
</dbReference>
<protein>
    <recommendedName>
        <fullName evidence="4">Outer membrane protein beta-barrel domain-containing protein</fullName>
    </recommendedName>
</protein>
<evidence type="ECO:0000313" key="3">
    <source>
        <dbReference type="Proteomes" id="UP000183371"/>
    </source>
</evidence>
<dbReference type="RefSeq" id="WP_083416674.1">
    <property type="nucleotide sequence ID" value="NZ_FPBD01000002.1"/>
</dbReference>
<gene>
    <name evidence="2" type="ORF">SAMN05444141_102392</name>
</gene>
<dbReference type="SUPFAM" id="SSF56935">
    <property type="entry name" value="Porins"/>
    <property type="match status" value="1"/>
</dbReference>
<name>A0A1I6ZJB4_9HYPH</name>
<dbReference type="AlphaFoldDB" id="A0A1I6ZJB4"/>
<evidence type="ECO:0000256" key="1">
    <source>
        <dbReference type="SAM" id="SignalP"/>
    </source>
</evidence>
<reference evidence="3" key="1">
    <citation type="submission" date="2016-10" db="EMBL/GenBank/DDBJ databases">
        <authorList>
            <person name="Varghese N."/>
            <person name="Submissions S."/>
        </authorList>
    </citation>
    <scope>NUCLEOTIDE SEQUENCE [LARGE SCALE GENOMIC DNA]</scope>
    <source>
        <strain evidence="3">DSM 17465</strain>
    </source>
</reference>